<dbReference type="CDD" id="cd07067">
    <property type="entry name" value="HP_PGM_like"/>
    <property type="match status" value="1"/>
</dbReference>
<dbReference type="EMBL" id="JACHWS010000002">
    <property type="protein sequence ID" value="MBB3037992.1"/>
    <property type="molecule type" value="Genomic_DNA"/>
</dbReference>
<reference evidence="2 3" key="1">
    <citation type="submission" date="2020-08" db="EMBL/GenBank/DDBJ databases">
        <title>Sequencing the genomes of 1000 actinobacteria strains.</title>
        <authorList>
            <person name="Klenk H.-P."/>
        </authorList>
    </citation>
    <scope>NUCLEOTIDE SEQUENCE [LARGE SCALE GENOMIC DNA]</scope>
    <source>
        <strain evidence="2 3">DSM 45258</strain>
    </source>
</reference>
<dbReference type="Proteomes" id="UP000567922">
    <property type="component" value="Unassembled WGS sequence"/>
</dbReference>
<dbReference type="AlphaFoldDB" id="A0A839RM48"/>
<dbReference type="GO" id="GO:0016791">
    <property type="term" value="F:phosphatase activity"/>
    <property type="evidence" value="ECO:0007669"/>
    <property type="project" value="TreeGrafter"/>
</dbReference>
<evidence type="ECO:0000313" key="2">
    <source>
        <dbReference type="EMBL" id="MBB3037992.1"/>
    </source>
</evidence>
<dbReference type="SMART" id="SM00855">
    <property type="entry name" value="PGAM"/>
    <property type="match status" value="1"/>
</dbReference>
<dbReference type="InterPro" id="IPR050275">
    <property type="entry name" value="PGM_Phosphatase"/>
</dbReference>
<dbReference type="InterPro" id="IPR013078">
    <property type="entry name" value="His_Pase_superF_clade-1"/>
</dbReference>
<dbReference type="EC" id="5.4.2.12" evidence="2"/>
<dbReference type="Gene3D" id="3.40.50.1240">
    <property type="entry name" value="Phosphoglycerate mutase-like"/>
    <property type="match status" value="1"/>
</dbReference>
<comment type="caution">
    <text evidence="2">The sequence shown here is derived from an EMBL/GenBank/DDBJ whole genome shotgun (WGS) entry which is preliminary data.</text>
</comment>
<dbReference type="PANTHER" id="PTHR48100:SF1">
    <property type="entry name" value="HISTIDINE PHOSPHATASE FAMILY PROTEIN-RELATED"/>
    <property type="match status" value="1"/>
</dbReference>
<feature type="binding site" evidence="1">
    <location>
        <position position="60"/>
    </location>
    <ligand>
        <name>substrate</name>
    </ligand>
</feature>
<dbReference type="RefSeq" id="WP_064439888.1">
    <property type="nucleotide sequence ID" value="NZ_BDDI01000006.1"/>
</dbReference>
<name>A0A839RM48_9ACTN</name>
<dbReference type="PANTHER" id="PTHR48100">
    <property type="entry name" value="BROAD-SPECIFICITY PHOSPHATASE YOR283W-RELATED"/>
    <property type="match status" value="1"/>
</dbReference>
<dbReference type="Pfam" id="PF00300">
    <property type="entry name" value="His_Phos_1"/>
    <property type="match status" value="1"/>
</dbReference>
<evidence type="ECO:0000256" key="1">
    <source>
        <dbReference type="PIRSR" id="PIRSR613078-2"/>
    </source>
</evidence>
<dbReference type="InterPro" id="IPR029033">
    <property type="entry name" value="His_PPase_superfam"/>
</dbReference>
<evidence type="ECO:0000313" key="3">
    <source>
        <dbReference type="Proteomes" id="UP000567922"/>
    </source>
</evidence>
<protein>
    <submittedName>
        <fullName evidence="2">Putative phosphoglycerate mutase</fullName>
        <ecNumber evidence="2">5.4.2.12</ecNumber>
    </submittedName>
</protein>
<keyword evidence="3" id="KW-1185">Reference proteome</keyword>
<keyword evidence="2" id="KW-0413">Isomerase</keyword>
<dbReference type="GO" id="GO:0005737">
    <property type="term" value="C:cytoplasm"/>
    <property type="evidence" value="ECO:0007669"/>
    <property type="project" value="TreeGrafter"/>
</dbReference>
<feature type="binding site" evidence="1">
    <location>
        <begin position="9"/>
        <end position="16"/>
    </location>
    <ligand>
        <name>substrate</name>
    </ligand>
</feature>
<dbReference type="GO" id="GO:0004619">
    <property type="term" value="F:phosphoglycerate mutase activity"/>
    <property type="evidence" value="ECO:0007669"/>
    <property type="project" value="UniProtKB-EC"/>
</dbReference>
<dbReference type="OrthoDB" id="9793115at2"/>
<accession>A0A839RM48</accession>
<dbReference type="SUPFAM" id="SSF53254">
    <property type="entry name" value="Phosphoglycerate mutase-like"/>
    <property type="match status" value="1"/>
</dbReference>
<gene>
    <name evidence="2" type="ORF">FHU29_002441</name>
</gene>
<sequence>MSGRLVLVRHAESESNILQKLDTRPPGAGLTARGHEQASALAKDAESWTCNALVSSIALRAQQTADPLSRTLGRELQIVEGIHEIQAGELEDRADREAHRLYLDAYSAWMHGDYSVRIPGGESGHDVLDRYLPVIGDLHDQYLAEDDGTVVVVSHGAVIRLVAARLTGITPMFAIMNRLQNTGVVELQPTRGGWELGQWGQLKAPFTDVAEHVRDVMG</sequence>
<organism evidence="2 3">
    <name type="scientific">Hoyosella altamirensis</name>
    <dbReference type="NCBI Taxonomy" id="616997"/>
    <lineage>
        <taxon>Bacteria</taxon>
        <taxon>Bacillati</taxon>
        <taxon>Actinomycetota</taxon>
        <taxon>Actinomycetes</taxon>
        <taxon>Mycobacteriales</taxon>
        <taxon>Hoyosellaceae</taxon>
        <taxon>Hoyosella</taxon>
    </lineage>
</organism>
<proteinExistence type="predicted"/>